<comment type="similarity">
    <text evidence="1">Belongs to the D-isomer specific 2-hydroxyacid dehydrogenase family.</text>
</comment>
<dbReference type="GO" id="GO:0016616">
    <property type="term" value="F:oxidoreductase activity, acting on the CH-OH group of donors, NAD or NADP as acceptor"/>
    <property type="evidence" value="ECO:0007669"/>
    <property type="project" value="InterPro"/>
</dbReference>
<evidence type="ECO:0000256" key="3">
    <source>
        <dbReference type="ARBA" id="ARBA00023027"/>
    </source>
</evidence>
<evidence type="ECO:0000313" key="6">
    <source>
        <dbReference type="Proteomes" id="UP000030008"/>
    </source>
</evidence>
<dbReference type="Pfam" id="PF02826">
    <property type="entry name" value="2-Hacid_dh_C"/>
    <property type="match status" value="1"/>
</dbReference>
<evidence type="ECO:0000256" key="1">
    <source>
        <dbReference type="ARBA" id="ARBA00005854"/>
    </source>
</evidence>
<dbReference type="RefSeq" id="WP_044903828.1">
    <property type="nucleotide sequence ID" value="NZ_JQIF01000011.1"/>
</dbReference>
<dbReference type="FunFam" id="3.40.50.720:FF:000203">
    <property type="entry name" value="D-3-phosphoglycerate dehydrogenase (SerA)"/>
    <property type="match status" value="1"/>
</dbReference>
<protein>
    <submittedName>
        <fullName evidence="5">3-phosphoglycerate dehydrogenase</fullName>
    </submittedName>
</protein>
<evidence type="ECO:0000313" key="5">
    <source>
        <dbReference type="EMBL" id="KGJ54674.1"/>
    </source>
</evidence>
<name>A0A099I9I1_CLOIN</name>
<dbReference type="InterPro" id="IPR050418">
    <property type="entry name" value="D-iso_2-hydroxyacid_DH_PdxB"/>
</dbReference>
<comment type="caution">
    <text evidence="5">The sequence shown here is derived from an EMBL/GenBank/DDBJ whole genome shotgun (WGS) entry which is preliminary data.</text>
</comment>
<keyword evidence="2" id="KW-0560">Oxidoreductase</keyword>
<accession>A0A099I9I1</accession>
<dbReference type="CDD" id="cd12172">
    <property type="entry name" value="PGDH_like_2"/>
    <property type="match status" value="1"/>
</dbReference>
<dbReference type="InterPro" id="IPR006140">
    <property type="entry name" value="D-isomer_DH_NAD-bd"/>
</dbReference>
<dbReference type="PANTHER" id="PTHR43761:SF1">
    <property type="entry name" value="D-ISOMER SPECIFIC 2-HYDROXYACID DEHYDROGENASE CATALYTIC DOMAIN-CONTAINING PROTEIN-RELATED"/>
    <property type="match status" value="1"/>
</dbReference>
<dbReference type="InterPro" id="IPR029753">
    <property type="entry name" value="D-isomer_DH_CS"/>
</dbReference>
<organism evidence="5 6">
    <name type="scientific">Clostridium innocuum</name>
    <dbReference type="NCBI Taxonomy" id="1522"/>
    <lineage>
        <taxon>Bacteria</taxon>
        <taxon>Bacillati</taxon>
        <taxon>Bacillota</taxon>
        <taxon>Clostridia</taxon>
        <taxon>Eubacteriales</taxon>
        <taxon>Clostridiaceae</taxon>
        <taxon>Clostridium</taxon>
    </lineage>
</organism>
<dbReference type="Proteomes" id="UP000030008">
    <property type="component" value="Unassembled WGS sequence"/>
</dbReference>
<dbReference type="AlphaFoldDB" id="A0A099I9I1"/>
<proteinExistence type="inferred from homology"/>
<dbReference type="PROSITE" id="PS00671">
    <property type="entry name" value="D_2_HYDROXYACID_DH_3"/>
    <property type="match status" value="1"/>
</dbReference>
<dbReference type="InterPro" id="IPR036291">
    <property type="entry name" value="NAD(P)-bd_dom_sf"/>
</dbReference>
<evidence type="ECO:0000259" key="4">
    <source>
        <dbReference type="Pfam" id="PF02826"/>
    </source>
</evidence>
<dbReference type="Gene3D" id="3.40.50.720">
    <property type="entry name" value="NAD(P)-binding Rossmann-like Domain"/>
    <property type="match status" value="2"/>
</dbReference>
<sequence length="310" mass="34802">MKVVITPRGFANYGLDQVERMKSKGLEVHYNATGKAYTHEEFKALAKDADAIIVGVDKMDREMMEGCPNLKAVCKFGVGTDNIDLDYAKERNIHVGRCVGSNSRSVAEHVLSMMFMEAKNLYTSVRDVKQHGWNKPTGREIYGKKLGIIGFGMIGKYLAEYAYGCGMEVYAYDAFAIAEETARQYHAQISTLEDILTDCDYISLHVPLLESTRNMISTEEFKKMKKDACLLNAARGGIVDEEALYEALKKKEIRSACFDVYSSEPPREDDKLLTLDNFLLTPHTAARSMESEQRTCAMSTHIILEQLIGN</sequence>
<gene>
    <name evidence="5" type="ORF">CIAN88_02375</name>
</gene>
<feature type="domain" description="D-isomer specific 2-hydroxyacid dehydrogenase NAD-binding" evidence="4">
    <location>
        <begin position="111"/>
        <end position="285"/>
    </location>
</feature>
<dbReference type="PANTHER" id="PTHR43761">
    <property type="entry name" value="D-ISOMER SPECIFIC 2-HYDROXYACID DEHYDROGENASE FAMILY PROTEIN (AFU_ORTHOLOGUE AFUA_1G13630)"/>
    <property type="match status" value="1"/>
</dbReference>
<evidence type="ECO:0000256" key="2">
    <source>
        <dbReference type="ARBA" id="ARBA00023002"/>
    </source>
</evidence>
<dbReference type="GO" id="GO:0051287">
    <property type="term" value="F:NAD binding"/>
    <property type="evidence" value="ECO:0007669"/>
    <property type="project" value="InterPro"/>
</dbReference>
<dbReference type="EMBL" id="JQIF01000011">
    <property type="protein sequence ID" value="KGJ54674.1"/>
    <property type="molecule type" value="Genomic_DNA"/>
</dbReference>
<dbReference type="SUPFAM" id="SSF52283">
    <property type="entry name" value="Formate/glycerate dehydrogenase catalytic domain-like"/>
    <property type="match status" value="1"/>
</dbReference>
<dbReference type="SUPFAM" id="SSF51735">
    <property type="entry name" value="NAD(P)-binding Rossmann-fold domains"/>
    <property type="match status" value="1"/>
</dbReference>
<keyword evidence="3" id="KW-0520">NAD</keyword>
<reference evidence="5 6" key="1">
    <citation type="submission" date="2014-08" db="EMBL/GenBank/DDBJ databases">
        <title>Clostridium innocuum, an unnegligible vancomycin-resistant pathogen causing extra-intestinal infections.</title>
        <authorList>
            <person name="Feng Y."/>
            <person name="Chiu C.-H."/>
        </authorList>
    </citation>
    <scope>NUCLEOTIDE SEQUENCE [LARGE SCALE GENOMIC DNA]</scope>
    <source>
        <strain evidence="5 6">AN88</strain>
    </source>
</reference>